<feature type="domain" description="Peptidase S9 prolyl oligopeptidase catalytic" evidence="7">
    <location>
        <begin position="470"/>
        <end position="678"/>
    </location>
</feature>
<evidence type="ECO:0000259" key="8">
    <source>
        <dbReference type="Pfam" id="PF02897"/>
    </source>
</evidence>
<dbReference type="GO" id="GO:0004252">
    <property type="term" value="F:serine-type endopeptidase activity"/>
    <property type="evidence" value="ECO:0007669"/>
    <property type="project" value="UniProtKB-EC"/>
</dbReference>
<evidence type="ECO:0000259" key="7">
    <source>
        <dbReference type="Pfam" id="PF00326"/>
    </source>
</evidence>
<reference evidence="9" key="2">
    <citation type="submission" date="2022-02" db="EMBL/GenBank/DDBJ databases">
        <authorList>
            <person name="Elcheninov A.G."/>
            <person name="Sorokin D.Y."/>
            <person name="Kublanov I.V."/>
        </authorList>
    </citation>
    <scope>NUCLEOTIDE SEQUENCE</scope>
    <source>
        <strain evidence="9">AArc-St2</strain>
    </source>
</reference>
<dbReference type="GO" id="GO:0005829">
    <property type="term" value="C:cytosol"/>
    <property type="evidence" value="ECO:0007669"/>
    <property type="project" value="TreeGrafter"/>
</dbReference>
<accession>A0AAE3K8P2</accession>
<name>A0AAE3K8P2_9EURY</name>
<dbReference type="Gene3D" id="3.40.50.1820">
    <property type="entry name" value="alpha/beta hydrolase"/>
    <property type="match status" value="1"/>
</dbReference>
<dbReference type="InterPro" id="IPR023302">
    <property type="entry name" value="Pept_S9A_N"/>
</dbReference>
<dbReference type="InterPro" id="IPR051167">
    <property type="entry name" value="Prolyl_oligopep/macrocyclase"/>
</dbReference>
<comment type="caution">
    <text evidence="9">The sequence shown here is derived from an EMBL/GenBank/DDBJ whole genome shotgun (WGS) entry which is preliminary data.</text>
</comment>
<sequence length="681" mass="75070">MEPPQTERRPVTELLHGTEITDPYRWLEARPDEDDAVADWTDAQNEYTDRLLALDSRSTLEDRFETLASIDEYGPLNPVNGRYFQRFRHADMEQSVIAVRDSPDAEPRVLVNPNEWKGDATDSVDWYVPDDGGDRLAYGVSPGGTENYDVHVIDVASGEEIDVLEETGRTHSLAWANDGFYYVTTGTADDDNESDGQLQKAVQYHALGTDRTTDRTVIDDVGETTWPGVSTDGDTLVVTLSEGWDSTEVHSLRASDPTSDPLELTPIITEIEQSFMPILDGETLYLLTDYDAPRSRLLSVPVAHALSTTVDPATLTEVLPESEGVLRGVTPTETKLIAHYHEDACSILSIHEKDGTEDSTIDLPTICSVGGVLADDEADEISYTVQSFDRPTTVHFRTLDDDSDRIIAETAISVDVDLTVSQAWFTSADGTDIPAFVVHAESIDCDGSNPTLLTGYGGFRVNRTPTFNRFSLPFFEAGGVYVLATLRGGSEYGEPWHEAGRREHKQRVFDDFIAVAEGLIDREYTSPDRLAIAGGSNGGLLVGAAMTQRPELFGAVLCQVPLLDMLRFYTFLLGASWTVEYGNPDDSEAFEYLRAYSPYHNVENVAYPATLITTAEGDTRVHPFHARKMAARLQAQTTGDAPILLRVRTDTGHGTGKSRSMIVDEQAEQWAFLFNAIGVDQ</sequence>
<evidence type="ECO:0000256" key="2">
    <source>
        <dbReference type="ARBA" id="ARBA00005228"/>
    </source>
</evidence>
<evidence type="ECO:0000256" key="4">
    <source>
        <dbReference type="ARBA" id="ARBA00022670"/>
    </source>
</evidence>
<reference evidence="9" key="1">
    <citation type="journal article" date="2022" name="Syst. Appl. Microbiol.">
        <title>Natronocalculus amylovorans gen. nov., sp. nov., and Natranaeroarchaeum aerophilus sp. nov., dominant culturable amylolytic natronoarchaea from hypersaline soda lakes in southwestern Siberia.</title>
        <authorList>
            <person name="Sorokin D.Y."/>
            <person name="Elcheninov A.G."/>
            <person name="Khizhniak T.V."/>
            <person name="Koenen M."/>
            <person name="Bale N.J."/>
            <person name="Damste J.S.S."/>
            <person name="Kublanov I.V."/>
        </authorList>
    </citation>
    <scope>NUCLEOTIDE SEQUENCE</scope>
    <source>
        <strain evidence="9">AArc-St2</strain>
    </source>
</reference>
<dbReference type="RefSeq" id="WP_250583554.1">
    <property type="nucleotide sequence ID" value="NZ_JAKRVX010000002.1"/>
</dbReference>
<dbReference type="InterPro" id="IPR001375">
    <property type="entry name" value="Peptidase_S9_cat"/>
</dbReference>
<evidence type="ECO:0000256" key="5">
    <source>
        <dbReference type="ARBA" id="ARBA00022801"/>
    </source>
</evidence>
<dbReference type="PANTHER" id="PTHR42881:SF2">
    <property type="entry name" value="PROLYL ENDOPEPTIDASE"/>
    <property type="match status" value="1"/>
</dbReference>
<dbReference type="GO" id="GO:0070012">
    <property type="term" value="F:oligopeptidase activity"/>
    <property type="evidence" value="ECO:0007669"/>
    <property type="project" value="TreeGrafter"/>
</dbReference>
<dbReference type="PANTHER" id="PTHR42881">
    <property type="entry name" value="PROLYL ENDOPEPTIDASE"/>
    <property type="match status" value="1"/>
</dbReference>
<dbReference type="FunFam" id="3.40.50.1820:FF:000005">
    <property type="entry name" value="Prolyl endopeptidase"/>
    <property type="match status" value="1"/>
</dbReference>
<dbReference type="PRINTS" id="PR00862">
    <property type="entry name" value="PROLIGOPTASE"/>
</dbReference>
<comment type="similarity">
    <text evidence="2">Belongs to the peptidase S9A family.</text>
</comment>
<evidence type="ECO:0000256" key="1">
    <source>
        <dbReference type="ARBA" id="ARBA00001070"/>
    </source>
</evidence>
<keyword evidence="6" id="KW-0720">Serine protease</keyword>
<evidence type="ECO:0000256" key="6">
    <source>
        <dbReference type="ARBA" id="ARBA00022825"/>
    </source>
</evidence>
<evidence type="ECO:0000313" key="9">
    <source>
        <dbReference type="EMBL" id="MCL9816715.1"/>
    </source>
</evidence>
<proteinExistence type="inferred from homology"/>
<dbReference type="GO" id="GO:0006508">
    <property type="term" value="P:proteolysis"/>
    <property type="evidence" value="ECO:0007669"/>
    <property type="project" value="UniProtKB-KW"/>
</dbReference>
<feature type="domain" description="Peptidase S9A N-terminal" evidence="8">
    <location>
        <begin position="4"/>
        <end position="404"/>
    </location>
</feature>
<dbReference type="EC" id="3.4.21.26" evidence="3"/>
<dbReference type="InterPro" id="IPR002470">
    <property type="entry name" value="Peptidase_S9A"/>
</dbReference>
<dbReference type="InterPro" id="IPR029058">
    <property type="entry name" value="AB_hydrolase_fold"/>
</dbReference>
<organism evidence="9 10">
    <name type="scientific">Natronocalculus amylovorans</name>
    <dbReference type="NCBI Taxonomy" id="2917812"/>
    <lineage>
        <taxon>Archaea</taxon>
        <taxon>Methanobacteriati</taxon>
        <taxon>Methanobacteriota</taxon>
        <taxon>Stenosarchaea group</taxon>
        <taxon>Halobacteria</taxon>
        <taxon>Halobacteriales</taxon>
        <taxon>Haloferacaceae</taxon>
        <taxon>Natronocalculus</taxon>
    </lineage>
</organism>
<evidence type="ECO:0000313" key="10">
    <source>
        <dbReference type="Proteomes" id="UP001203207"/>
    </source>
</evidence>
<dbReference type="Gene3D" id="2.130.10.120">
    <property type="entry name" value="Prolyl oligopeptidase, N-terminal domain"/>
    <property type="match status" value="1"/>
</dbReference>
<keyword evidence="5" id="KW-0378">Hydrolase</keyword>
<dbReference type="Proteomes" id="UP001203207">
    <property type="component" value="Unassembled WGS sequence"/>
</dbReference>
<dbReference type="Pfam" id="PF00326">
    <property type="entry name" value="Peptidase_S9"/>
    <property type="match status" value="1"/>
</dbReference>
<dbReference type="Pfam" id="PF02897">
    <property type="entry name" value="Peptidase_S9_N"/>
    <property type="match status" value="1"/>
</dbReference>
<protein>
    <recommendedName>
        <fullName evidence="3">prolyl oligopeptidase</fullName>
        <ecNumber evidence="3">3.4.21.26</ecNumber>
    </recommendedName>
</protein>
<gene>
    <name evidence="9" type="ORF">AArcSt2_07135</name>
</gene>
<evidence type="ECO:0000256" key="3">
    <source>
        <dbReference type="ARBA" id="ARBA00011897"/>
    </source>
</evidence>
<dbReference type="SUPFAM" id="SSF50993">
    <property type="entry name" value="Peptidase/esterase 'gauge' domain"/>
    <property type="match status" value="1"/>
</dbReference>
<dbReference type="SUPFAM" id="SSF53474">
    <property type="entry name" value="alpha/beta-Hydrolases"/>
    <property type="match status" value="1"/>
</dbReference>
<comment type="catalytic activity">
    <reaction evidence="1">
        <text>Hydrolysis of Pro-|-Xaa &gt;&gt; Ala-|-Xaa in oligopeptides.</text>
        <dbReference type="EC" id="3.4.21.26"/>
    </reaction>
</comment>
<keyword evidence="4" id="KW-0645">Protease</keyword>
<dbReference type="AlphaFoldDB" id="A0AAE3K8P2"/>
<keyword evidence="10" id="KW-1185">Reference proteome</keyword>
<dbReference type="EMBL" id="JAKRVX010000002">
    <property type="protein sequence ID" value="MCL9816715.1"/>
    <property type="molecule type" value="Genomic_DNA"/>
</dbReference>